<dbReference type="Proteomes" id="UP000794436">
    <property type="component" value="Unassembled WGS sequence"/>
</dbReference>
<evidence type="ECO:0000256" key="2">
    <source>
        <dbReference type="SAM" id="SignalP"/>
    </source>
</evidence>
<protein>
    <submittedName>
        <fullName evidence="3">Uncharacterized protein</fullName>
    </submittedName>
</protein>
<reference evidence="3" key="1">
    <citation type="submission" date="2019-03" db="EMBL/GenBank/DDBJ databases">
        <title>Long read genome sequence of the mycoparasitic Pythium oligandrum ATCC 38472 isolated from sugarbeet rhizosphere.</title>
        <authorList>
            <person name="Gaulin E."/>
        </authorList>
    </citation>
    <scope>NUCLEOTIDE SEQUENCE</scope>
    <source>
        <strain evidence="3">ATCC 38472_TT</strain>
    </source>
</reference>
<dbReference type="EMBL" id="SPLM01000006">
    <property type="protein sequence ID" value="TMW66825.1"/>
    <property type="molecule type" value="Genomic_DNA"/>
</dbReference>
<keyword evidence="1" id="KW-0812">Transmembrane</keyword>
<feature type="transmembrane region" description="Helical" evidence="1">
    <location>
        <begin position="202"/>
        <end position="220"/>
    </location>
</feature>
<dbReference type="PANTHER" id="PTHR33714">
    <property type="entry name" value="COUNTING FACTOR-ASSOCIATED PROTEIN A-RELATED"/>
    <property type="match status" value="1"/>
</dbReference>
<accession>A0A8K1FK76</accession>
<evidence type="ECO:0000313" key="3">
    <source>
        <dbReference type="EMBL" id="TMW66825.1"/>
    </source>
</evidence>
<evidence type="ECO:0000313" key="4">
    <source>
        <dbReference type="Proteomes" id="UP000794436"/>
    </source>
</evidence>
<proteinExistence type="predicted"/>
<dbReference type="PANTHER" id="PTHR33714:SF3">
    <property type="entry name" value="COUNTING FACTOR-ASSOCIATED PROTEIN A-RELATED"/>
    <property type="match status" value="1"/>
</dbReference>
<dbReference type="OrthoDB" id="109280at2759"/>
<sequence length="221" mass="23060">MEAWRCILTLLATFALCASTTAAADLFTAYSSHTDGACTSVPKQIAYVPSVNCSTTNTCASDSSDTKSTPYVTQDCTTDLKKLTATRFASNPWIQFEIYSPGSGCATLVSAIAYLADGSCLIVDNATSSIIATVNTNGSATISTYEGVSCDGSPTKRNLIAKDDLQKTTCLEGVFLVYTSDVTSTKVTTGSSATRLSGRKDALHIAITALSVVLVAAFAVH</sequence>
<comment type="caution">
    <text evidence="3">The sequence shown here is derived from an EMBL/GenBank/DDBJ whole genome shotgun (WGS) entry which is preliminary data.</text>
</comment>
<name>A0A8K1FK76_PYTOL</name>
<keyword evidence="1" id="KW-0472">Membrane</keyword>
<keyword evidence="4" id="KW-1185">Reference proteome</keyword>
<dbReference type="AlphaFoldDB" id="A0A8K1FK76"/>
<gene>
    <name evidence="3" type="ORF">Poli38472_011941</name>
</gene>
<feature type="chain" id="PRO_5035440796" evidence="2">
    <location>
        <begin position="24"/>
        <end position="221"/>
    </location>
</feature>
<organism evidence="3 4">
    <name type="scientific">Pythium oligandrum</name>
    <name type="common">Mycoparasitic fungus</name>
    <dbReference type="NCBI Taxonomy" id="41045"/>
    <lineage>
        <taxon>Eukaryota</taxon>
        <taxon>Sar</taxon>
        <taxon>Stramenopiles</taxon>
        <taxon>Oomycota</taxon>
        <taxon>Peronosporomycetes</taxon>
        <taxon>Pythiales</taxon>
        <taxon>Pythiaceae</taxon>
        <taxon>Pythium</taxon>
    </lineage>
</organism>
<feature type="signal peptide" evidence="2">
    <location>
        <begin position="1"/>
        <end position="23"/>
    </location>
</feature>
<keyword evidence="1" id="KW-1133">Transmembrane helix</keyword>
<keyword evidence="2" id="KW-0732">Signal</keyword>
<evidence type="ECO:0000256" key="1">
    <source>
        <dbReference type="SAM" id="Phobius"/>
    </source>
</evidence>